<keyword evidence="3" id="KW-0479">Metal-binding</keyword>
<evidence type="ECO:0000256" key="1">
    <source>
        <dbReference type="ARBA" id="ARBA00001947"/>
    </source>
</evidence>
<dbReference type="InterPro" id="IPR008567">
    <property type="entry name" value="BKACE"/>
</dbReference>
<accession>A0ABQ4SH12</accession>
<evidence type="ECO:0000313" key="6">
    <source>
        <dbReference type="Proteomes" id="UP001055153"/>
    </source>
</evidence>
<proteinExistence type="predicted"/>
<dbReference type="Gene3D" id="3.20.20.70">
    <property type="entry name" value="Aldolase class I"/>
    <property type="match status" value="1"/>
</dbReference>
<keyword evidence="6" id="KW-1185">Reference proteome</keyword>
<evidence type="ECO:0000256" key="3">
    <source>
        <dbReference type="ARBA" id="ARBA00022723"/>
    </source>
</evidence>
<dbReference type="Proteomes" id="UP001055153">
    <property type="component" value="Unassembled WGS sequence"/>
</dbReference>
<name>A0ABQ4SH12_9HYPH</name>
<comment type="cofactor">
    <cofactor evidence="1">
        <name>Zn(2+)</name>
        <dbReference type="ChEBI" id="CHEBI:29105"/>
    </cofactor>
</comment>
<protein>
    <submittedName>
        <fullName evidence="5">3-keto-5-aminohexanoate cleavage enzyme</fullName>
    </submittedName>
</protein>
<dbReference type="Pfam" id="PF05853">
    <property type="entry name" value="BKACE"/>
    <property type="match status" value="1"/>
</dbReference>
<sequence length="275" mass="29226">MTKPLIIMVAPNGARRTKADHPALPIAPRELGLDAARCREAGAAMIHLHVRDAEERHSLDVDRYRAAIAAVRREAGAEMIVQVTTESVGLFSPAEQMAAMRALRPEAFSVAVRELFVEPDDEAEAGAFLAEQARAGTLVQHILYDAGDVTRFQGLAARGLIPLERASVLFVLGRYSTGQRSEPADLLPFLAAWNSGHHLDLPWSLCAFGPREAACLIAAATLGGDARVGFENNLWRPDGSLASDNAAQVADLAALARGLGLTVADPATARALLAA</sequence>
<evidence type="ECO:0000256" key="2">
    <source>
        <dbReference type="ARBA" id="ARBA00022679"/>
    </source>
</evidence>
<organism evidence="5 6">
    <name type="scientific">Methylobacterium isbiliense</name>
    <dbReference type="NCBI Taxonomy" id="315478"/>
    <lineage>
        <taxon>Bacteria</taxon>
        <taxon>Pseudomonadati</taxon>
        <taxon>Pseudomonadota</taxon>
        <taxon>Alphaproteobacteria</taxon>
        <taxon>Hyphomicrobiales</taxon>
        <taxon>Methylobacteriaceae</taxon>
        <taxon>Methylobacterium</taxon>
    </lineage>
</organism>
<dbReference type="EMBL" id="BPQQ01000034">
    <property type="protein sequence ID" value="GJE01074.1"/>
    <property type="molecule type" value="Genomic_DNA"/>
</dbReference>
<keyword evidence="2" id="KW-0808">Transferase</keyword>
<keyword evidence="4" id="KW-0862">Zinc</keyword>
<reference evidence="5" key="2">
    <citation type="submission" date="2021-08" db="EMBL/GenBank/DDBJ databases">
        <authorList>
            <person name="Tani A."/>
            <person name="Ola A."/>
            <person name="Ogura Y."/>
            <person name="Katsura K."/>
            <person name="Hayashi T."/>
        </authorList>
    </citation>
    <scope>NUCLEOTIDE SEQUENCE</scope>
    <source>
        <strain evidence="5">DSM 17168</strain>
    </source>
</reference>
<evidence type="ECO:0000256" key="4">
    <source>
        <dbReference type="ARBA" id="ARBA00022833"/>
    </source>
</evidence>
<dbReference type="PANTHER" id="PTHR37418:SF2">
    <property type="entry name" value="3-KETO-5-AMINOHEXANOATE CLEAVAGE ENZYME"/>
    <property type="match status" value="1"/>
</dbReference>
<comment type="caution">
    <text evidence="5">The sequence shown here is derived from an EMBL/GenBank/DDBJ whole genome shotgun (WGS) entry which is preliminary data.</text>
</comment>
<dbReference type="PANTHER" id="PTHR37418">
    <property type="entry name" value="3-KETO-5-AMINOHEXANOATE CLEAVAGE ENZYME-RELATED"/>
    <property type="match status" value="1"/>
</dbReference>
<dbReference type="InterPro" id="IPR013785">
    <property type="entry name" value="Aldolase_TIM"/>
</dbReference>
<evidence type="ECO:0000313" key="5">
    <source>
        <dbReference type="EMBL" id="GJE01074.1"/>
    </source>
</evidence>
<reference evidence="5" key="1">
    <citation type="journal article" date="2021" name="Front. Microbiol.">
        <title>Comprehensive Comparative Genomics and Phenotyping of Methylobacterium Species.</title>
        <authorList>
            <person name="Alessa O."/>
            <person name="Ogura Y."/>
            <person name="Fujitani Y."/>
            <person name="Takami H."/>
            <person name="Hayashi T."/>
            <person name="Sahin N."/>
            <person name="Tani A."/>
        </authorList>
    </citation>
    <scope>NUCLEOTIDE SEQUENCE</scope>
    <source>
        <strain evidence="5">DSM 17168</strain>
    </source>
</reference>
<dbReference type="RefSeq" id="WP_238235883.1">
    <property type="nucleotide sequence ID" value="NZ_BPQQ01000034.1"/>
</dbReference>
<gene>
    <name evidence="5" type="primary">kce_2</name>
    <name evidence="5" type="ORF">GMJLKIPL_3003</name>
</gene>